<keyword evidence="3" id="KW-1185">Reference proteome</keyword>
<accession>A0AAV7JDK9</accession>
<protein>
    <recommendedName>
        <fullName evidence="1">V(D)J recombination-activating protein 1 RNase H domain-containing protein</fullName>
    </recommendedName>
</protein>
<evidence type="ECO:0000313" key="3">
    <source>
        <dbReference type="Proteomes" id="UP001165289"/>
    </source>
</evidence>
<name>A0AAV7JDK9_9METZ</name>
<sequence length="717" mass="81504">MTEELTFPKSRLELARILKDNNNCILKTTKYFKEHFEIDSDNTKLLETLLLRIRDRFKKAKRSLDCLEGEWWHSNISMKPELKKNRVSDLLESSSDDGEVPIHSVSHRKHLDDLSLQQQRTRLSSPLECIKSLSVIENTTEISIAALSLQLLANEENNRQVATVAKEIIVSGGFCNLSNKHVPVDKALFLLDLLEVGRRKYTQLRQTLLPDNIHFPSYSKLANLRDVMISRSSITLYPNPAKLIGIHAPYCLQVQKTLERILSMVDRPTSEEFPLTFKIADGLDGSGCHTIYNQQTTNTFTKNFILFCFKPISIHTVTNRIVWQNKSPNSPFAQRPIFLCAATECEENIRSFMETMINPDIAMLQNGIPLENGVVNVDIIRSMFDKKMAAILSGAGGASCQMCTATHKDLKDRNLVLEGFPINRNITDAIELFSHIDDIESFFALSTNERFNSTHQPISEINIHPASPLHSYTGVFRWFNLLVYHLRIEKFTWSPTSPVIKESMKFLQTFIQEKTGLKVDQPNSSGGTTSTGNVARRAFSDETEYLECILSTVAIQYRPILSNIHTQLSAILRVFNSSHKVNTLELGKWCKDTYLVILDSFPWASLTPTLHKLLAHSEELIRESNSSYGLKAFSEEGTESCNKLVRKYGENLARKVSFETNNMDIFVRLTSQSDPTLVNYRRILTCERCGQSVHTTRSKRCSAMNNQKTSIQTLFTT</sequence>
<comment type="caution">
    <text evidence="2">The sequence shown here is derived from an EMBL/GenBank/DDBJ whole genome shotgun (WGS) entry which is preliminary data.</text>
</comment>
<dbReference type="Proteomes" id="UP001165289">
    <property type="component" value="Unassembled WGS sequence"/>
</dbReference>
<dbReference type="AlphaFoldDB" id="A0AAV7JDK9"/>
<dbReference type="Pfam" id="PF26100">
    <property type="entry name" value="RAG1_RNase_H"/>
    <property type="match status" value="1"/>
</dbReference>
<dbReference type="EMBL" id="JAKMXF010000350">
    <property type="protein sequence ID" value="KAI6646904.1"/>
    <property type="molecule type" value="Genomic_DNA"/>
</dbReference>
<feature type="domain" description="V(D)J recombination-activating protein 1 RNase H" evidence="1">
    <location>
        <begin position="279"/>
        <end position="394"/>
    </location>
</feature>
<dbReference type="InterPro" id="IPR058554">
    <property type="entry name" value="RAG1_RNase_H"/>
</dbReference>
<gene>
    <name evidence="2" type="ORF">LOD99_9096</name>
</gene>
<evidence type="ECO:0000259" key="1">
    <source>
        <dbReference type="Pfam" id="PF26100"/>
    </source>
</evidence>
<proteinExistence type="predicted"/>
<organism evidence="2 3">
    <name type="scientific">Oopsacas minuta</name>
    <dbReference type="NCBI Taxonomy" id="111878"/>
    <lineage>
        <taxon>Eukaryota</taxon>
        <taxon>Metazoa</taxon>
        <taxon>Porifera</taxon>
        <taxon>Hexactinellida</taxon>
        <taxon>Hexasterophora</taxon>
        <taxon>Lyssacinosida</taxon>
        <taxon>Leucopsacidae</taxon>
        <taxon>Oopsacas</taxon>
    </lineage>
</organism>
<reference evidence="2 3" key="1">
    <citation type="journal article" date="2023" name="BMC Biol.">
        <title>The compact genome of the sponge Oopsacas minuta (Hexactinellida) is lacking key metazoan core genes.</title>
        <authorList>
            <person name="Santini S."/>
            <person name="Schenkelaars Q."/>
            <person name="Jourda C."/>
            <person name="Duchesne M."/>
            <person name="Belahbib H."/>
            <person name="Rocher C."/>
            <person name="Selva M."/>
            <person name="Riesgo A."/>
            <person name="Vervoort M."/>
            <person name="Leys S.P."/>
            <person name="Kodjabachian L."/>
            <person name="Le Bivic A."/>
            <person name="Borchiellini C."/>
            <person name="Claverie J.M."/>
            <person name="Renard E."/>
        </authorList>
    </citation>
    <scope>NUCLEOTIDE SEQUENCE [LARGE SCALE GENOMIC DNA]</scope>
    <source>
        <strain evidence="2">SPO-2</strain>
    </source>
</reference>
<evidence type="ECO:0000313" key="2">
    <source>
        <dbReference type="EMBL" id="KAI6646904.1"/>
    </source>
</evidence>